<name>A0A087TZP5_STEMI</name>
<reference evidence="2 3" key="1">
    <citation type="submission" date="2013-11" db="EMBL/GenBank/DDBJ databases">
        <title>Genome sequencing of Stegodyphus mimosarum.</title>
        <authorList>
            <person name="Bechsgaard J."/>
        </authorList>
    </citation>
    <scope>NUCLEOTIDE SEQUENCE [LARGE SCALE GENOMIC DNA]</scope>
</reference>
<dbReference type="Proteomes" id="UP000054359">
    <property type="component" value="Unassembled WGS sequence"/>
</dbReference>
<evidence type="ECO:0000313" key="3">
    <source>
        <dbReference type="Proteomes" id="UP000054359"/>
    </source>
</evidence>
<feature type="transmembrane region" description="Helical" evidence="1">
    <location>
        <begin position="56"/>
        <end position="77"/>
    </location>
</feature>
<dbReference type="EMBL" id="KK117482">
    <property type="protein sequence ID" value="KFM70584.1"/>
    <property type="molecule type" value="Genomic_DNA"/>
</dbReference>
<gene>
    <name evidence="2" type="ORF">X975_16445</name>
</gene>
<accession>A0A087TZP5</accession>
<proteinExistence type="predicted"/>
<keyword evidence="1" id="KW-0812">Transmembrane</keyword>
<protein>
    <submittedName>
        <fullName evidence="2">Uncharacterized protein</fullName>
    </submittedName>
</protein>
<keyword evidence="1" id="KW-0472">Membrane</keyword>
<feature type="non-terminal residue" evidence="2">
    <location>
        <position position="80"/>
    </location>
</feature>
<evidence type="ECO:0000313" key="2">
    <source>
        <dbReference type="EMBL" id="KFM70584.1"/>
    </source>
</evidence>
<keyword evidence="1" id="KW-1133">Transmembrane helix</keyword>
<keyword evidence="3" id="KW-1185">Reference proteome</keyword>
<organism evidence="2 3">
    <name type="scientific">Stegodyphus mimosarum</name>
    <name type="common">African social velvet spider</name>
    <dbReference type="NCBI Taxonomy" id="407821"/>
    <lineage>
        <taxon>Eukaryota</taxon>
        <taxon>Metazoa</taxon>
        <taxon>Ecdysozoa</taxon>
        <taxon>Arthropoda</taxon>
        <taxon>Chelicerata</taxon>
        <taxon>Arachnida</taxon>
        <taxon>Araneae</taxon>
        <taxon>Araneomorphae</taxon>
        <taxon>Entelegynae</taxon>
        <taxon>Eresoidea</taxon>
        <taxon>Eresidae</taxon>
        <taxon>Stegodyphus</taxon>
    </lineage>
</organism>
<evidence type="ECO:0000256" key="1">
    <source>
        <dbReference type="SAM" id="Phobius"/>
    </source>
</evidence>
<sequence>MKMCLFLNYFGRQQDQMMLHQVVYPHLWSPLPLPYVNQHHTYPTFLHGLKNYTPHLLVSDLCVIYAIPLFSFPFLLFDWV</sequence>
<dbReference type="AlphaFoldDB" id="A0A087TZP5"/>